<dbReference type="RefSeq" id="WP_302909939.1">
    <property type="nucleotide sequence ID" value="NZ_JAUMIS010000002.1"/>
</dbReference>
<comment type="caution">
    <text evidence="2">The sequence shown here is derived from an EMBL/GenBank/DDBJ whole genome shotgun (WGS) entry which is preliminary data.</text>
</comment>
<protein>
    <submittedName>
        <fullName evidence="2">Selenoneine biosynthesis selenosugar synthase SenB</fullName>
    </submittedName>
</protein>
<feature type="domain" description="Glycosyl transferase family 1" evidence="1">
    <location>
        <begin position="134"/>
        <end position="294"/>
    </location>
</feature>
<dbReference type="InterPro" id="IPR027627">
    <property type="entry name" value="Glycosyltransferase_put"/>
</dbReference>
<sequence length="326" mass="35880">MDIIVITPAPPGSRAGNRATAERWTRLLQCAGHNVRIATDYNGERCDVCIALHAWRSHDAIQVLRRMRPEVPLILALTGTDIYHHQHEFPIPSRASMAASDVLIGLHHLVYQDIPEPFRSKLVTVYQSADKIERSKAPVTNGHFTACVLGHLRDEKDSLRAAKAARLLPSASQVQILCAGKPHNKAWQADAEGEMQANPRFRWLGELGRNETADLLRTADIMVISSVMEGGANVVSEACRAGLPILASDIPGNRGLLGDGYEGYFAPKDERALAQLLERAENDPAYLQRLTEQVAQVSPTFTPEREQAGLLQALDVAVRRRKALGE</sequence>
<dbReference type="Proteomes" id="UP001168640">
    <property type="component" value="Unassembled WGS sequence"/>
</dbReference>
<dbReference type="PANTHER" id="PTHR46401:SF8">
    <property type="entry name" value="BLL6006 PROTEIN"/>
    <property type="match status" value="1"/>
</dbReference>
<dbReference type="Gene3D" id="3.40.50.2000">
    <property type="entry name" value="Glycogen Phosphorylase B"/>
    <property type="match status" value="1"/>
</dbReference>
<dbReference type="InterPro" id="IPR001296">
    <property type="entry name" value="Glyco_trans_1"/>
</dbReference>
<reference evidence="2" key="1">
    <citation type="submission" date="2023-07" db="EMBL/GenBank/DDBJ databases">
        <title>Marinobacter sp. chi1 genome sequencing and assembly.</title>
        <authorList>
            <person name="Park S."/>
        </authorList>
    </citation>
    <scope>NUCLEOTIDE SEQUENCE</scope>
    <source>
        <strain evidence="2">Chi1</strain>
    </source>
</reference>
<evidence type="ECO:0000313" key="3">
    <source>
        <dbReference type="Proteomes" id="UP001168640"/>
    </source>
</evidence>
<dbReference type="SUPFAM" id="SSF53756">
    <property type="entry name" value="UDP-Glycosyltransferase/glycogen phosphorylase"/>
    <property type="match status" value="1"/>
</dbReference>
<dbReference type="CDD" id="cd03801">
    <property type="entry name" value="GT4_PimA-like"/>
    <property type="match status" value="1"/>
</dbReference>
<evidence type="ECO:0000313" key="2">
    <source>
        <dbReference type="EMBL" id="MDO3722208.1"/>
    </source>
</evidence>
<dbReference type="EMBL" id="JAUMIS010000002">
    <property type="protein sequence ID" value="MDO3722208.1"/>
    <property type="molecule type" value="Genomic_DNA"/>
</dbReference>
<dbReference type="NCBIfam" id="TIGR04348">
    <property type="entry name" value="selenoneine biosynthesis selenosugar synthase SenB"/>
    <property type="match status" value="1"/>
</dbReference>
<dbReference type="PANTHER" id="PTHR46401">
    <property type="entry name" value="GLYCOSYLTRANSFERASE WBBK-RELATED"/>
    <property type="match status" value="1"/>
</dbReference>
<keyword evidence="3" id="KW-1185">Reference proteome</keyword>
<accession>A0ABT8W1T5</accession>
<dbReference type="Pfam" id="PF00534">
    <property type="entry name" value="Glycos_transf_1"/>
    <property type="match status" value="1"/>
</dbReference>
<gene>
    <name evidence="2" type="primary">senB</name>
    <name evidence="2" type="ORF">QVZ43_10785</name>
</gene>
<evidence type="ECO:0000259" key="1">
    <source>
        <dbReference type="Pfam" id="PF00534"/>
    </source>
</evidence>
<proteinExistence type="predicted"/>
<organism evidence="2 3">
    <name type="scientific">Marinobacter suaedae</name>
    <dbReference type="NCBI Taxonomy" id="3057675"/>
    <lineage>
        <taxon>Bacteria</taxon>
        <taxon>Pseudomonadati</taxon>
        <taxon>Pseudomonadota</taxon>
        <taxon>Gammaproteobacteria</taxon>
        <taxon>Pseudomonadales</taxon>
        <taxon>Marinobacteraceae</taxon>
        <taxon>Marinobacter</taxon>
    </lineage>
</organism>
<name>A0ABT8W1T5_9GAMM</name>